<dbReference type="SUPFAM" id="SSF52799">
    <property type="entry name" value="(Phosphotyrosine protein) phosphatases II"/>
    <property type="match status" value="1"/>
</dbReference>
<reference evidence="2 3" key="1">
    <citation type="submission" date="2024-06" db="EMBL/GenBank/DDBJ databases">
        <title>Genomic Encyclopedia of Type Strains, Phase IV (KMG-IV): sequencing the most valuable type-strain genomes for metagenomic binning, comparative biology and taxonomic classification.</title>
        <authorList>
            <person name="Goeker M."/>
        </authorList>
    </citation>
    <scope>NUCLEOTIDE SEQUENCE [LARGE SCALE GENOMIC DNA]</scope>
    <source>
        <strain evidence="2 3">DSM 21331</strain>
    </source>
</reference>
<evidence type="ECO:0000259" key="1">
    <source>
        <dbReference type="PROSITE" id="PS50056"/>
    </source>
</evidence>
<comment type="caution">
    <text evidence="2">The sequence shown here is derived from an EMBL/GenBank/DDBJ whole genome shotgun (WGS) entry which is preliminary data.</text>
</comment>
<organism evidence="2 3">
    <name type="scientific">Methylobacterium goesingense</name>
    <dbReference type="NCBI Taxonomy" id="243690"/>
    <lineage>
        <taxon>Bacteria</taxon>
        <taxon>Pseudomonadati</taxon>
        <taxon>Pseudomonadota</taxon>
        <taxon>Alphaproteobacteria</taxon>
        <taxon>Hyphomicrobiales</taxon>
        <taxon>Methylobacteriaceae</taxon>
        <taxon>Methylobacterium</taxon>
    </lineage>
</organism>
<evidence type="ECO:0000313" key="2">
    <source>
        <dbReference type="EMBL" id="MET3691200.1"/>
    </source>
</evidence>
<dbReference type="Pfam" id="PF22741">
    <property type="entry name" value="PTP-NADK"/>
    <property type="match status" value="1"/>
</dbReference>
<accession>A0ABV2L362</accession>
<dbReference type="Proteomes" id="UP001549145">
    <property type="component" value="Unassembled WGS sequence"/>
</dbReference>
<dbReference type="Gene3D" id="3.90.190.10">
    <property type="entry name" value="Protein tyrosine phosphatase superfamily"/>
    <property type="match status" value="1"/>
</dbReference>
<evidence type="ECO:0000313" key="3">
    <source>
        <dbReference type="Proteomes" id="UP001549145"/>
    </source>
</evidence>
<name>A0ABV2L362_9HYPH</name>
<dbReference type="EMBL" id="JBEPMM010000001">
    <property type="protein sequence ID" value="MET3691200.1"/>
    <property type="molecule type" value="Genomic_DNA"/>
</dbReference>
<dbReference type="RefSeq" id="WP_238281360.1">
    <property type="nucleotide sequence ID" value="NZ_BPQL01000122.1"/>
</dbReference>
<protein>
    <submittedName>
        <fullName evidence="2">Protein tyrosine/serine phosphatase</fullName>
    </submittedName>
</protein>
<feature type="domain" description="Tyrosine specific protein phosphatases" evidence="1">
    <location>
        <begin position="141"/>
        <end position="191"/>
    </location>
</feature>
<proteinExistence type="predicted"/>
<sequence length="243" mass="28073">MPRWGRGRDYERRNVERLARIARWERPIAGRGDRLRAWANMLLRDHGLFRLVYLNRHRVGAGRLWRSGQPAPHQITRMARDGIRTLVCLRGEPEYGSWPLAQERCRALGLDLRTITLRSRAAPEPQTILELKGIFETIQYPALIHCKSGADRAGLAAALYLVFQEQVPPARAMRQLALRYGHVRQAKTGILGQFFRAYLDAAAQAPIGFEDWVRTRYDPAALEASMKDRRWSNLIVDRLLRRE</sequence>
<dbReference type="InterPro" id="IPR029021">
    <property type="entry name" value="Prot-tyrosine_phosphatase-like"/>
</dbReference>
<keyword evidence="3" id="KW-1185">Reference proteome</keyword>
<dbReference type="InterPro" id="IPR000387">
    <property type="entry name" value="Tyr_Pase_dom"/>
</dbReference>
<gene>
    <name evidence="2" type="ORF">ABID43_000719</name>
</gene>
<dbReference type="PROSITE" id="PS50056">
    <property type="entry name" value="TYR_PHOSPHATASE_2"/>
    <property type="match status" value="1"/>
</dbReference>
<dbReference type="InterPro" id="IPR055214">
    <property type="entry name" value="PTP-NADK"/>
</dbReference>